<dbReference type="AlphaFoldDB" id="A0A0H3A745"/>
<gene>
    <name evidence="1" type="ordered locus">Dvul_0950</name>
</gene>
<dbReference type="RefSeq" id="WP_010939583.1">
    <property type="nucleotide sequence ID" value="NC_008751.1"/>
</dbReference>
<accession>A0A0H3A745</accession>
<dbReference type="PANTHER" id="PTHR34986">
    <property type="entry name" value="EVOLVED BETA-GALACTOSIDASE SUBUNIT BETA"/>
    <property type="match status" value="1"/>
</dbReference>
<protein>
    <recommendedName>
        <fullName evidence="3">YhcH/YjgK/YiaL family protein</fullName>
    </recommendedName>
</protein>
<evidence type="ECO:0000313" key="2">
    <source>
        <dbReference type="Proteomes" id="UP000009173"/>
    </source>
</evidence>
<proteinExistence type="predicted"/>
<name>A0A0H3A745_NITV4</name>
<sequence>MIVASLDHWRRYCAGPLWERAFGFLAHAAADITDGRHVILGDDLYANVATYEPRALDGARYEAHECYIDIQYVLAGGEWMHVASRAPLVPAGPYDAAGDVRFYAQGDEAYARVPLLPGTFAVLYPEDAHMPGLQGPYQGTVRKIVVKVRMAALPPFRHADSSS</sequence>
<evidence type="ECO:0000313" key="1">
    <source>
        <dbReference type="EMBL" id="ABM27971.1"/>
    </source>
</evidence>
<dbReference type="SMR" id="A0A0H3A745"/>
<dbReference type="PANTHER" id="PTHR34986:SF1">
    <property type="entry name" value="PROTEIN YIAL"/>
    <property type="match status" value="1"/>
</dbReference>
<dbReference type="InterPro" id="IPR037012">
    <property type="entry name" value="NanQ/TabA/YiaL_sf"/>
</dbReference>
<dbReference type="KEGG" id="dvl:Dvul_0950"/>
<dbReference type="Gene3D" id="2.60.120.370">
    <property type="entry name" value="YhcH/YjgK/YiaL"/>
    <property type="match status" value="1"/>
</dbReference>
<dbReference type="EMBL" id="CP000527">
    <property type="protein sequence ID" value="ABM27971.1"/>
    <property type="molecule type" value="Genomic_DNA"/>
</dbReference>
<dbReference type="Pfam" id="PF04074">
    <property type="entry name" value="DUF386"/>
    <property type="match status" value="1"/>
</dbReference>
<evidence type="ECO:0008006" key="3">
    <source>
        <dbReference type="Google" id="ProtNLM"/>
    </source>
</evidence>
<dbReference type="NCBIfam" id="TIGR00022">
    <property type="entry name" value="YhcH/YjgK/YiaL family protein"/>
    <property type="match status" value="1"/>
</dbReference>
<organism evidence="1 2">
    <name type="scientific">Nitratidesulfovibrio vulgaris (strain DP4)</name>
    <name type="common">Desulfovibrio vulgaris</name>
    <dbReference type="NCBI Taxonomy" id="391774"/>
    <lineage>
        <taxon>Bacteria</taxon>
        <taxon>Pseudomonadati</taxon>
        <taxon>Thermodesulfobacteriota</taxon>
        <taxon>Desulfovibrionia</taxon>
        <taxon>Desulfovibrionales</taxon>
        <taxon>Desulfovibrionaceae</taxon>
        <taxon>Nitratidesulfovibrio</taxon>
    </lineage>
</organism>
<dbReference type="HOGENOM" id="CLU_107139_2_1_7"/>
<reference evidence="2" key="1">
    <citation type="journal article" date="2009" name="Environ. Microbiol.">
        <title>Contribution of mobile genetic elements to Desulfovibrio vulgaris genome plasticity.</title>
        <authorList>
            <person name="Walker C.B."/>
            <person name="Stolyar S."/>
            <person name="Chivian D."/>
            <person name="Pinel N."/>
            <person name="Gabster J.A."/>
            <person name="Dehal P.S."/>
            <person name="He Z."/>
            <person name="Yang Z.K."/>
            <person name="Yen H.C."/>
            <person name="Zhou J."/>
            <person name="Wall J.D."/>
            <person name="Hazen T.C."/>
            <person name="Arkin A.P."/>
            <person name="Stahl D.A."/>
        </authorList>
    </citation>
    <scope>NUCLEOTIDE SEQUENCE [LARGE SCALE GENOMIC DNA]</scope>
    <source>
        <strain evidence="2">DP4</strain>
    </source>
</reference>
<dbReference type="Proteomes" id="UP000009173">
    <property type="component" value="Chromosome"/>
</dbReference>
<dbReference type="GO" id="GO:0005829">
    <property type="term" value="C:cytosol"/>
    <property type="evidence" value="ECO:0007669"/>
    <property type="project" value="TreeGrafter"/>
</dbReference>
<dbReference type="SUPFAM" id="SSF51197">
    <property type="entry name" value="Clavaminate synthase-like"/>
    <property type="match status" value="1"/>
</dbReference>
<dbReference type="InterPro" id="IPR004375">
    <property type="entry name" value="NanQ/TabA/YiaL"/>
</dbReference>